<accession>A0A3D8Q6P9</accession>
<dbReference type="EMBL" id="PDLN01000023">
    <property type="protein sequence ID" value="RDW57340.1"/>
    <property type="molecule type" value="Genomic_DNA"/>
</dbReference>
<organism evidence="2 3">
    <name type="scientific">Coleophoma crateriformis</name>
    <dbReference type="NCBI Taxonomy" id="565419"/>
    <lineage>
        <taxon>Eukaryota</taxon>
        <taxon>Fungi</taxon>
        <taxon>Dikarya</taxon>
        <taxon>Ascomycota</taxon>
        <taxon>Pezizomycotina</taxon>
        <taxon>Leotiomycetes</taxon>
        <taxon>Helotiales</taxon>
        <taxon>Dermateaceae</taxon>
        <taxon>Coleophoma</taxon>
    </lineage>
</organism>
<feature type="signal peptide" evidence="1">
    <location>
        <begin position="1"/>
        <end position="26"/>
    </location>
</feature>
<dbReference type="AlphaFoldDB" id="A0A3D8Q6P9"/>
<gene>
    <name evidence="2" type="ORF">BP5796_12790</name>
</gene>
<protein>
    <submittedName>
        <fullName evidence="2">Uncharacterized protein</fullName>
    </submittedName>
</protein>
<sequence>MQFSLLTLPIIIVMAALASTAPTAEGDGLALSAENEKRSEDVFHRLQVRDHGCPGHVMCKYRK</sequence>
<keyword evidence="3" id="KW-1185">Reference proteome</keyword>
<evidence type="ECO:0000256" key="1">
    <source>
        <dbReference type="SAM" id="SignalP"/>
    </source>
</evidence>
<comment type="caution">
    <text evidence="2">The sequence shown here is derived from an EMBL/GenBank/DDBJ whole genome shotgun (WGS) entry which is preliminary data.</text>
</comment>
<evidence type="ECO:0000313" key="2">
    <source>
        <dbReference type="EMBL" id="RDW57340.1"/>
    </source>
</evidence>
<name>A0A3D8Q6P9_9HELO</name>
<proteinExistence type="predicted"/>
<feature type="chain" id="PRO_5017570593" evidence="1">
    <location>
        <begin position="27"/>
        <end position="63"/>
    </location>
</feature>
<dbReference type="Proteomes" id="UP000256328">
    <property type="component" value="Unassembled WGS sequence"/>
</dbReference>
<evidence type="ECO:0000313" key="3">
    <source>
        <dbReference type="Proteomes" id="UP000256328"/>
    </source>
</evidence>
<keyword evidence="1" id="KW-0732">Signal</keyword>
<reference evidence="2 3" key="1">
    <citation type="journal article" date="2018" name="IMA Fungus">
        <title>IMA Genome-F 9: Draft genome sequence of Annulohypoxylon stygium, Aspergillus mulundensis, Berkeleyomyces basicola (syn. Thielaviopsis basicola), Ceratocystis smalleyi, two Cercospora beticola strains, Coleophoma cylindrospora, Fusarium fracticaudum, Phialophora cf. hyalina, and Morchella septimelata.</title>
        <authorList>
            <person name="Wingfield B.D."/>
            <person name="Bills G.F."/>
            <person name="Dong Y."/>
            <person name="Huang W."/>
            <person name="Nel W.J."/>
            <person name="Swalarsk-Parry B.S."/>
            <person name="Vaghefi N."/>
            <person name="Wilken P.M."/>
            <person name="An Z."/>
            <person name="de Beer Z.W."/>
            <person name="De Vos L."/>
            <person name="Chen L."/>
            <person name="Duong T.A."/>
            <person name="Gao Y."/>
            <person name="Hammerbacher A."/>
            <person name="Kikkert J.R."/>
            <person name="Li Y."/>
            <person name="Li H."/>
            <person name="Li K."/>
            <person name="Li Q."/>
            <person name="Liu X."/>
            <person name="Ma X."/>
            <person name="Naidoo K."/>
            <person name="Pethybridge S.J."/>
            <person name="Sun J."/>
            <person name="Steenkamp E.T."/>
            <person name="van der Nest M.A."/>
            <person name="van Wyk S."/>
            <person name="Wingfield M.J."/>
            <person name="Xiong C."/>
            <person name="Yue Q."/>
            <person name="Zhang X."/>
        </authorList>
    </citation>
    <scope>NUCLEOTIDE SEQUENCE [LARGE SCALE GENOMIC DNA]</scope>
    <source>
        <strain evidence="2 3">BP5796</strain>
    </source>
</reference>